<evidence type="ECO:0000313" key="6">
    <source>
        <dbReference type="Proteomes" id="UP000236447"/>
    </source>
</evidence>
<sequence length="397" mass="42556">MPVVNRIADYAEEMKIWRRHLHQIPELALDLPKTAAFVAERLREFGVDELHEGIATSGMVAIINGQGDEAGEGPAIGLRADMDALPIPEETGVDYVSGHDGNMHACGHDGHTTMLLGAAKYLAETRNFKGRVALIFQPAEEAIGGARIMVEEGIMERFNIGEVYALHNAPGLPVGAFATTPGPLMAAVDTFHINIQGVGGHGAMPHETRDPVMAACGMAQAIQTIVSRNHYALDDLVVSVTQIHTGTVDNVIPDTAYINGTVRTFDPRVQEMVMRRMKEIVAGQAASYGVEAELDYEVGYPATINDAAKTGFAASVAGEIAGRENVEAEAGREMGAEDFSYMLQARPGAYLFLGQGDSAGLHHPKYDFNDEIAPIGASFFARLVERAQPMVNASDDG</sequence>
<dbReference type="Pfam" id="PF01546">
    <property type="entry name" value="Peptidase_M20"/>
    <property type="match status" value="1"/>
</dbReference>
<accession>A0A2I7K9X2</accession>
<dbReference type="GO" id="GO:0047980">
    <property type="term" value="F:hippurate hydrolase activity"/>
    <property type="evidence" value="ECO:0007669"/>
    <property type="project" value="UniProtKB-EC"/>
</dbReference>
<proteinExistence type="inferred from homology"/>
<evidence type="ECO:0000259" key="4">
    <source>
        <dbReference type="Pfam" id="PF07687"/>
    </source>
</evidence>
<organism evidence="5 6">
    <name type="scientific">Phaeobacter inhibens</name>
    <dbReference type="NCBI Taxonomy" id="221822"/>
    <lineage>
        <taxon>Bacteria</taxon>
        <taxon>Pseudomonadati</taxon>
        <taxon>Pseudomonadota</taxon>
        <taxon>Alphaproteobacteria</taxon>
        <taxon>Rhodobacterales</taxon>
        <taxon>Roseobacteraceae</taxon>
        <taxon>Phaeobacter</taxon>
    </lineage>
</organism>
<dbReference type="AlphaFoldDB" id="A0A2I7K9X2"/>
<feature type="binding site" evidence="3">
    <location>
        <position position="108"/>
    </location>
    <ligand>
        <name>Mn(2+)</name>
        <dbReference type="ChEBI" id="CHEBI:29035"/>
        <label>2</label>
    </ligand>
</feature>
<comment type="cofactor">
    <cofactor evidence="3">
        <name>Mn(2+)</name>
        <dbReference type="ChEBI" id="CHEBI:29035"/>
    </cofactor>
    <text evidence="3">The Mn(2+) ion enhances activity.</text>
</comment>
<dbReference type="InterPro" id="IPR017439">
    <property type="entry name" value="Amidohydrolase"/>
</dbReference>
<keyword evidence="3" id="KW-0479">Metal-binding</keyword>
<dbReference type="PANTHER" id="PTHR11014:SF63">
    <property type="entry name" value="METALLOPEPTIDASE, PUTATIVE (AFU_ORTHOLOGUE AFUA_6G09600)-RELATED"/>
    <property type="match status" value="1"/>
</dbReference>
<feature type="binding site" evidence="3">
    <location>
        <position position="362"/>
    </location>
    <ligand>
        <name>Mn(2+)</name>
        <dbReference type="ChEBI" id="CHEBI:29035"/>
        <label>2</label>
    </ligand>
</feature>
<dbReference type="EMBL" id="CP010725">
    <property type="protein sequence ID" value="AUQ99401.1"/>
    <property type="molecule type" value="Genomic_DNA"/>
</dbReference>
<dbReference type="Gene3D" id="3.40.630.10">
    <property type="entry name" value="Zn peptidases"/>
    <property type="match status" value="1"/>
</dbReference>
<evidence type="ECO:0000313" key="5">
    <source>
        <dbReference type="EMBL" id="AUQ99401.1"/>
    </source>
</evidence>
<name>A0A2I7K9X2_9RHOB</name>
<keyword evidence="3" id="KW-0464">Manganese</keyword>
<comment type="similarity">
    <text evidence="1">Belongs to the peptidase M20 family.</text>
</comment>
<dbReference type="EC" id="3.5.1.32" evidence="5"/>
<dbReference type="Pfam" id="PF07687">
    <property type="entry name" value="M20_dimer"/>
    <property type="match status" value="1"/>
</dbReference>
<dbReference type="CDD" id="cd05666">
    <property type="entry name" value="M20_Acy1-like"/>
    <property type="match status" value="1"/>
</dbReference>
<dbReference type="InterPro" id="IPR036264">
    <property type="entry name" value="Bact_exopeptidase_dim_dom"/>
</dbReference>
<dbReference type="NCBIfam" id="TIGR01891">
    <property type="entry name" value="amidohydrolases"/>
    <property type="match status" value="1"/>
</dbReference>
<dbReference type="RefSeq" id="WP_102884336.1">
    <property type="nucleotide sequence ID" value="NZ_CP010725.1"/>
</dbReference>
<feature type="binding site" evidence="3">
    <location>
        <position position="141"/>
    </location>
    <ligand>
        <name>Mn(2+)</name>
        <dbReference type="ChEBI" id="CHEBI:29035"/>
        <label>2</label>
    </ligand>
</feature>
<reference evidence="5 6" key="1">
    <citation type="journal article" date="2017" name="Front. Microbiol.">
        <title>Phaeobacter piscinae sp. nov., a species of the Roseobacter group and potential aquaculture probiont.</title>
        <authorList>
            <person name="Sonnenschein E.C."/>
            <person name="Phippen C.B.W."/>
            <person name="Nielsen K.F."/>
            <person name="Mateiu R.V."/>
            <person name="Melchiorsen J."/>
            <person name="Gram L."/>
            <person name="Overmann J."/>
            <person name="Freese H.M."/>
        </authorList>
    </citation>
    <scope>NUCLEOTIDE SEQUENCE [LARGE SCALE GENOMIC DNA]</scope>
    <source>
        <strain evidence="5 6">P88</strain>
    </source>
</reference>
<dbReference type="PIRSF" id="PIRSF005962">
    <property type="entry name" value="Pept_M20D_amidohydro"/>
    <property type="match status" value="1"/>
</dbReference>
<dbReference type="SUPFAM" id="SSF53187">
    <property type="entry name" value="Zn-dependent exopeptidases"/>
    <property type="match status" value="1"/>
</dbReference>
<feature type="binding site" evidence="3">
    <location>
        <position position="167"/>
    </location>
    <ligand>
        <name>Mn(2+)</name>
        <dbReference type="ChEBI" id="CHEBI:29035"/>
        <label>2</label>
    </ligand>
</feature>
<dbReference type="InterPro" id="IPR011650">
    <property type="entry name" value="Peptidase_M20_dimer"/>
</dbReference>
<feature type="domain" description="Peptidase M20 dimerisation" evidence="4">
    <location>
        <begin position="190"/>
        <end position="286"/>
    </location>
</feature>
<protein>
    <submittedName>
        <fullName evidence="5">Hippurate hydrolase HipO</fullName>
        <ecNumber evidence="5">3.5.1.32</ecNumber>
    </submittedName>
</protein>
<feature type="binding site" evidence="3">
    <location>
        <position position="106"/>
    </location>
    <ligand>
        <name>Mn(2+)</name>
        <dbReference type="ChEBI" id="CHEBI:29035"/>
        <label>2</label>
    </ligand>
</feature>
<reference evidence="5 6" key="2">
    <citation type="journal article" date="2017" name="Genome Biol. Evol.">
        <title>Trajectories and Drivers of Genome Evolution in Surface-Associated Marine Phaeobacter.</title>
        <authorList>
            <person name="Freese H.M."/>
            <person name="Sikorski J."/>
            <person name="Bunk B."/>
            <person name="Scheuner C."/>
            <person name="Meier-Kolthoff J.P."/>
            <person name="Sproer C."/>
            <person name="Gram L."/>
            <person name="Overmann J."/>
        </authorList>
    </citation>
    <scope>NUCLEOTIDE SEQUENCE [LARGE SCALE GENOMIC DNA]</scope>
    <source>
        <strain evidence="5 6">P88</strain>
    </source>
</reference>
<dbReference type="SUPFAM" id="SSF55031">
    <property type="entry name" value="Bacterial exopeptidase dimerisation domain"/>
    <property type="match status" value="1"/>
</dbReference>
<evidence type="ECO:0000256" key="3">
    <source>
        <dbReference type="PIRSR" id="PIRSR005962-1"/>
    </source>
</evidence>
<dbReference type="PANTHER" id="PTHR11014">
    <property type="entry name" value="PEPTIDASE M20 FAMILY MEMBER"/>
    <property type="match status" value="1"/>
</dbReference>
<dbReference type="Gene3D" id="3.30.70.360">
    <property type="match status" value="1"/>
</dbReference>
<dbReference type="InterPro" id="IPR002933">
    <property type="entry name" value="Peptidase_M20"/>
</dbReference>
<dbReference type="FunFam" id="3.30.70.360:FF:000014">
    <property type="entry name" value="N-acyl-L-amino acid amidohydrolase"/>
    <property type="match status" value="1"/>
</dbReference>
<evidence type="ECO:0000256" key="1">
    <source>
        <dbReference type="ARBA" id="ARBA00006153"/>
    </source>
</evidence>
<gene>
    <name evidence="5" type="primary">hipO</name>
    <name evidence="5" type="ORF">PhaeoP88_02031</name>
</gene>
<dbReference type="GO" id="GO:0046872">
    <property type="term" value="F:metal ion binding"/>
    <property type="evidence" value="ECO:0007669"/>
    <property type="project" value="UniProtKB-KW"/>
</dbReference>
<evidence type="ECO:0000256" key="2">
    <source>
        <dbReference type="ARBA" id="ARBA00022801"/>
    </source>
</evidence>
<dbReference type="Proteomes" id="UP000236447">
    <property type="component" value="Chromosome"/>
</dbReference>
<keyword evidence="2 5" id="KW-0378">Hydrolase</keyword>